<dbReference type="InterPro" id="IPR028098">
    <property type="entry name" value="Glyco_trans_4-like_N"/>
</dbReference>
<dbReference type="Gene3D" id="3.40.50.2000">
    <property type="entry name" value="Glycogen Phosphorylase B"/>
    <property type="match status" value="2"/>
</dbReference>
<organism evidence="6">
    <name type="scientific">uncultured Armatimonadetes bacterium</name>
    <dbReference type="NCBI Taxonomy" id="157466"/>
    <lineage>
        <taxon>Bacteria</taxon>
        <taxon>Bacillati</taxon>
        <taxon>Armatimonadota</taxon>
        <taxon>environmental samples</taxon>
    </lineage>
</organism>
<evidence type="ECO:0008006" key="7">
    <source>
        <dbReference type="Google" id="ProtNLM"/>
    </source>
</evidence>
<evidence type="ECO:0000259" key="4">
    <source>
        <dbReference type="Pfam" id="PF00534"/>
    </source>
</evidence>
<gene>
    <name evidence="6" type="ORF">AVDCRST_MAG63-3260</name>
</gene>
<evidence type="ECO:0000313" key="6">
    <source>
        <dbReference type="EMBL" id="CAA9276362.1"/>
    </source>
</evidence>
<evidence type="ECO:0000259" key="5">
    <source>
        <dbReference type="Pfam" id="PF13439"/>
    </source>
</evidence>
<feature type="domain" description="Glycosyltransferase subfamily 4-like N-terminal" evidence="5">
    <location>
        <begin position="126"/>
        <end position="227"/>
    </location>
</feature>
<accession>A0A6J4JGU5</accession>
<dbReference type="EMBL" id="CADCTO010000429">
    <property type="protein sequence ID" value="CAA9276362.1"/>
    <property type="molecule type" value="Genomic_DNA"/>
</dbReference>
<dbReference type="GO" id="GO:0016757">
    <property type="term" value="F:glycosyltransferase activity"/>
    <property type="evidence" value="ECO:0007669"/>
    <property type="project" value="UniProtKB-KW"/>
</dbReference>
<evidence type="ECO:0000256" key="2">
    <source>
        <dbReference type="ARBA" id="ARBA00022676"/>
    </source>
</evidence>
<dbReference type="PANTHER" id="PTHR12526">
    <property type="entry name" value="GLYCOSYLTRANSFERASE"/>
    <property type="match status" value="1"/>
</dbReference>
<dbReference type="CDD" id="cd03801">
    <property type="entry name" value="GT4_PimA-like"/>
    <property type="match status" value="1"/>
</dbReference>
<sequence>MRIVQLTPGTGSFFCGTCIRDNALTLALRKQGHDALLVPLYLPPALDEASAAEGAPLFYGGVNVYLQQKSALFRKTPRWVDRIFDAPGVLRGAAKRAGMTQAHDLGDLTVSMLRGEDGRQAKELDHLVEWLAADGKADVVVLSNALLMGLARRIKKETGALVVCTLQGEDTFLDSLPEPDRAAAWRTLAERAADVDAFIAVSRYHADLMTSRAGLPPERVHVVYNGILLDGYAPRPPAPAGAPPVLGYFARMCRPKGLETLVEAYVALRKRDRIKGLLLRVAGAQTAADEAFVAGLRARLDAEGLGADAAFFPNVSRDEKIAFLHGLSVLSVPATYGESFGLYVIEALAAGVPVVQPRHAVFPELLDATGGGVLCEPDDPQALAVAIENLLCDPVAARDLGEAGRRTVFEKFSVDAMAQNTLRVFEQAAVPGRQRPTGT</sequence>
<comment type="similarity">
    <text evidence="1">Belongs to the glycosyltransferase group 1 family. Glycosyltransferase 4 subfamily.</text>
</comment>
<dbReference type="AlphaFoldDB" id="A0A6J4JGU5"/>
<keyword evidence="3" id="KW-0808">Transferase</keyword>
<evidence type="ECO:0000256" key="3">
    <source>
        <dbReference type="ARBA" id="ARBA00022679"/>
    </source>
</evidence>
<dbReference type="SUPFAM" id="SSF53756">
    <property type="entry name" value="UDP-Glycosyltransferase/glycogen phosphorylase"/>
    <property type="match status" value="1"/>
</dbReference>
<dbReference type="PANTHER" id="PTHR12526:SF640">
    <property type="entry name" value="COLANIC ACID BIOSYNTHESIS GLYCOSYLTRANSFERASE WCAL-RELATED"/>
    <property type="match status" value="1"/>
</dbReference>
<reference evidence="6" key="1">
    <citation type="submission" date="2020-02" db="EMBL/GenBank/DDBJ databases">
        <authorList>
            <person name="Meier V. D."/>
        </authorList>
    </citation>
    <scope>NUCLEOTIDE SEQUENCE</scope>
    <source>
        <strain evidence="6">AVDCRST_MAG63</strain>
    </source>
</reference>
<name>A0A6J4JGU5_9BACT</name>
<protein>
    <recommendedName>
        <fullName evidence="7">Glycosyltransferase</fullName>
    </recommendedName>
</protein>
<proteinExistence type="inferred from homology"/>
<feature type="domain" description="Glycosyl transferase family 1" evidence="4">
    <location>
        <begin position="241"/>
        <end position="406"/>
    </location>
</feature>
<dbReference type="Pfam" id="PF13439">
    <property type="entry name" value="Glyco_transf_4"/>
    <property type="match status" value="1"/>
</dbReference>
<evidence type="ECO:0000256" key="1">
    <source>
        <dbReference type="ARBA" id="ARBA00009481"/>
    </source>
</evidence>
<keyword evidence="2" id="KW-0328">Glycosyltransferase</keyword>
<dbReference type="Pfam" id="PF00534">
    <property type="entry name" value="Glycos_transf_1"/>
    <property type="match status" value="1"/>
</dbReference>
<dbReference type="InterPro" id="IPR001296">
    <property type="entry name" value="Glyco_trans_1"/>
</dbReference>